<evidence type="ECO:0000256" key="5">
    <source>
        <dbReference type="SAM" id="Phobius"/>
    </source>
</evidence>
<dbReference type="PANTHER" id="PTHR47547">
    <property type="match status" value="1"/>
</dbReference>
<dbReference type="GO" id="GO:0022857">
    <property type="term" value="F:transmembrane transporter activity"/>
    <property type="evidence" value="ECO:0007669"/>
    <property type="project" value="InterPro"/>
</dbReference>
<evidence type="ECO:0000256" key="1">
    <source>
        <dbReference type="ARBA" id="ARBA00004141"/>
    </source>
</evidence>
<feature type="transmembrane region" description="Helical" evidence="5">
    <location>
        <begin position="160"/>
        <end position="178"/>
    </location>
</feature>
<reference evidence="6 7" key="1">
    <citation type="journal article" date="2019" name="ISME J.">
        <title>Insights into ecological role of a new deltaproteobacterial order Candidatus Acidulodesulfobacterales by metagenomics and metatranscriptomics.</title>
        <authorList>
            <person name="Tan S."/>
            <person name="Liu J."/>
            <person name="Fang Y."/>
            <person name="Hedlund B.P."/>
            <person name="Lian Z.H."/>
            <person name="Huang L.Y."/>
            <person name="Li J.T."/>
            <person name="Huang L.N."/>
            <person name="Li W.J."/>
            <person name="Jiang H.C."/>
            <person name="Dong H.L."/>
            <person name="Shu W.S."/>
        </authorList>
    </citation>
    <scope>NUCLEOTIDE SEQUENCE [LARGE SCALE GENOMIC DNA]</scope>
    <source>
        <strain evidence="6">AP2</strain>
    </source>
</reference>
<dbReference type="EMBL" id="SGBC01000002">
    <property type="protein sequence ID" value="RZD16268.1"/>
    <property type="molecule type" value="Genomic_DNA"/>
</dbReference>
<dbReference type="PIRSF" id="PIRSF006060">
    <property type="entry name" value="AA_transporter"/>
    <property type="match status" value="1"/>
</dbReference>
<organism evidence="6 7">
    <name type="scientific">Acididesulfobacter guangdongensis</name>
    <dbReference type="NCBI Taxonomy" id="2597225"/>
    <lineage>
        <taxon>Bacteria</taxon>
        <taxon>Deltaproteobacteria</taxon>
        <taxon>Candidatus Acidulodesulfobacterales</taxon>
        <taxon>Candidatus Acididesulfobacter</taxon>
    </lineage>
</organism>
<evidence type="ECO:0000256" key="3">
    <source>
        <dbReference type="ARBA" id="ARBA00022989"/>
    </source>
</evidence>
<accession>A0A519BG75</accession>
<feature type="transmembrane region" description="Helical" evidence="5">
    <location>
        <begin position="12"/>
        <end position="35"/>
    </location>
</feature>
<dbReference type="Gene3D" id="1.20.1740.10">
    <property type="entry name" value="Amino acid/polyamine transporter I"/>
    <property type="match status" value="1"/>
</dbReference>
<dbReference type="GO" id="GO:0016020">
    <property type="term" value="C:membrane"/>
    <property type="evidence" value="ECO:0007669"/>
    <property type="project" value="UniProtKB-SubCell"/>
</dbReference>
<evidence type="ECO:0000313" key="7">
    <source>
        <dbReference type="Proteomes" id="UP000316562"/>
    </source>
</evidence>
<evidence type="ECO:0000313" key="6">
    <source>
        <dbReference type="EMBL" id="RZD16268.1"/>
    </source>
</evidence>
<feature type="transmembrane region" description="Helical" evidence="5">
    <location>
        <begin position="420"/>
        <end position="437"/>
    </location>
</feature>
<feature type="transmembrane region" description="Helical" evidence="5">
    <location>
        <begin position="480"/>
        <end position="498"/>
    </location>
</feature>
<dbReference type="AlphaFoldDB" id="A0A519BG75"/>
<dbReference type="InterPro" id="IPR052962">
    <property type="entry name" value="AA_Transporter_AGT"/>
</dbReference>
<keyword evidence="3 5" id="KW-1133">Transmembrane helix</keyword>
<evidence type="ECO:0000256" key="4">
    <source>
        <dbReference type="ARBA" id="ARBA00023136"/>
    </source>
</evidence>
<feature type="transmembrane region" description="Helical" evidence="5">
    <location>
        <begin position="281"/>
        <end position="309"/>
    </location>
</feature>
<keyword evidence="4 5" id="KW-0472">Membrane</keyword>
<evidence type="ECO:0000256" key="2">
    <source>
        <dbReference type="ARBA" id="ARBA00022692"/>
    </source>
</evidence>
<keyword evidence="2 5" id="KW-0812">Transmembrane</keyword>
<feature type="transmembrane region" description="Helical" evidence="5">
    <location>
        <begin position="330"/>
        <end position="351"/>
    </location>
</feature>
<dbReference type="Pfam" id="PF13520">
    <property type="entry name" value="AA_permease_2"/>
    <property type="match status" value="1"/>
</dbReference>
<feature type="transmembrane region" description="Helical" evidence="5">
    <location>
        <begin position="198"/>
        <end position="215"/>
    </location>
</feature>
<gene>
    <name evidence="6" type="ORF">EVJ46_04330</name>
</gene>
<feature type="transmembrane region" description="Helical" evidence="5">
    <location>
        <begin position="393"/>
        <end position="414"/>
    </location>
</feature>
<dbReference type="Proteomes" id="UP000316562">
    <property type="component" value="Unassembled WGS sequence"/>
</dbReference>
<dbReference type="PANTHER" id="PTHR47547:SF1">
    <property type="entry name" value="ASPARTATE-PROTON SYMPORTER"/>
    <property type="match status" value="1"/>
</dbReference>
<feature type="transmembrane region" description="Helical" evidence="5">
    <location>
        <begin position="449"/>
        <end position="468"/>
    </location>
</feature>
<name>A0A519BG75_ACIG2</name>
<feature type="transmembrane region" description="Helical" evidence="5">
    <location>
        <begin position="129"/>
        <end position="148"/>
    </location>
</feature>
<sequence length="524" mass="58127">MKKTLKKSLNLLQLTFASTGAIIGSGWLLGIYFSAKYAGPSSIISWIAGGFAVMLIALVYSELGSMLPLSGGIARYPKYTHGALLGFISSWILVISGAAVSSIEAEASVQYLNYYIHGLYMNSSLTPSGLFVTFFLLMLFFVINIFGVKILAKTNTFLTWFKLAIPVIAASALIYAAFKNNNISYINRYSFMPYGFSGMMKSISLGGIMFSFLGFRQSIELAGESKNPGRDVPLATIISVIIGIIIYGALSVSFIFAVPLVKSNNWHALNYSSPFINLSNNYNLFFLTVLIIIGAIISPFGTGLTYMGTTSRVSYAMSKMDFLPRKLSQFNKYGIAYISLIFVFCLSIIYIMPFPSWQALVGLITSSIVFTYILGPVSLMSFRKLTPKLKRPFYLPFASIISPIAFIVGTLIIYWSGFGVLWKLSIGIAAGCIIFIIKDRKKKNFKKNFLPGLWFLFYIITVIILSYLGSSDFGGINLLIFPYDIITVAVAALIYYGISIRTFIKTDEIKMILEEQFISEEFDE</sequence>
<feature type="transmembrane region" description="Helical" evidence="5">
    <location>
        <begin position="41"/>
        <end position="61"/>
    </location>
</feature>
<feature type="transmembrane region" description="Helical" evidence="5">
    <location>
        <begin position="82"/>
        <end position="103"/>
    </location>
</feature>
<dbReference type="InterPro" id="IPR002293">
    <property type="entry name" value="AA/rel_permease1"/>
</dbReference>
<comment type="subcellular location">
    <subcellularLocation>
        <location evidence="1">Membrane</location>
        <topology evidence="1">Multi-pass membrane protein</topology>
    </subcellularLocation>
</comment>
<feature type="transmembrane region" description="Helical" evidence="5">
    <location>
        <begin position="357"/>
        <end position="381"/>
    </location>
</feature>
<feature type="transmembrane region" description="Helical" evidence="5">
    <location>
        <begin position="236"/>
        <end position="261"/>
    </location>
</feature>
<proteinExistence type="predicted"/>
<protein>
    <submittedName>
        <fullName evidence="6">APC family permease</fullName>
    </submittedName>
</protein>
<comment type="caution">
    <text evidence="6">The sequence shown here is derived from an EMBL/GenBank/DDBJ whole genome shotgun (WGS) entry which is preliminary data.</text>
</comment>